<sequence>RKSRTLDKVHLLEFSQAVQLLQTPLIVVIALCVSVSKVRLCDSMAGILGHALHIIEGSRRLVAKAYRPAVCIFIYRRLCTARLSGFVLDAVGRPGLDLDAAVRQASISPRNK</sequence>
<feature type="non-terminal residue" evidence="1">
    <location>
        <position position="1"/>
    </location>
</feature>
<protein>
    <submittedName>
        <fullName evidence="1">Uncharacterized protein</fullName>
    </submittedName>
</protein>
<gene>
    <name evidence="1" type="ORF">g.3152</name>
</gene>
<name>A0A1B6JSM2_9HEMI</name>
<accession>A0A1B6JSM2</accession>
<organism evidence="1">
    <name type="scientific">Homalodisca liturata</name>
    <dbReference type="NCBI Taxonomy" id="320908"/>
    <lineage>
        <taxon>Eukaryota</taxon>
        <taxon>Metazoa</taxon>
        <taxon>Ecdysozoa</taxon>
        <taxon>Arthropoda</taxon>
        <taxon>Hexapoda</taxon>
        <taxon>Insecta</taxon>
        <taxon>Pterygota</taxon>
        <taxon>Neoptera</taxon>
        <taxon>Paraneoptera</taxon>
        <taxon>Hemiptera</taxon>
        <taxon>Auchenorrhyncha</taxon>
        <taxon>Membracoidea</taxon>
        <taxon>Cicadellidae</taxon>
        <taxon>Cicadellinae</taxon>
        <taxon>Proconiini</taxon>
        <taxon>Homalodisca</taxon>
    </lineage>
</organism>
<proteinExistence type="predicted"/>
<reference evidence="1" key="1">
    <citation type="submission" date="2015-11" db="EMBL/GenBank/DDBJ databases">
        <title>De novo transcriptome assembly of four potential Pierce s Disease insect vectors from Arizona vineyards.</title>
        <authorList>
            <person name="Tassone E.E."/>
        </authorList>
    </citation>
    <scope>NUCLEOTIDE SEQUENCE</scope>
</reference>
<dbReference type="EMBL" id="GECU01005486">
    <property type="protein sequence ID" value="JAT02221.1"/>
    <property type="molecule type" value="Transcribed_RNA"/>
</dbReference>
<evidence type="ECO:0000313" key="1">
    <source>
        <dbReference type="EMBL" id="JAT02221.1"/>
    </source>
</evidence>
<dbReference type="AlphaFoldDB" id="A0A1B6JSM2"/>